<dbReference type="InterPro" id="IPR005484">
    <property type="entry name" value="Ribosomal_uL18_bac/plant/anim"/>
</dbReference>
<name>A0A9D2B013_9GAMM</name>
<dbReference type="InterPro" id="IPR004389">
    <property type="entry name" value="Ribosomal_uL18_bac-type"/>
</dbReference>
<dbReference type="GO" id="GO:0008097">
    <property type="term" value="F:5S rRNA binding"/>
    <property type="evidence" value="ECO:0007669"/>
    <property type="project" value="TreeGrafter"/>
</dbReference>
<dbReference type="SUPFAM" id="SSF53137">
    <property type="entry name" value="Translational machinery components"/>
    <property type="match status" value="1"/>
</dbReference>
<gene>
    <name evidence="7 8" type="primary">rplR</name>
    <name evidence="8" type="ORF">H9850_01705</name>
</gene>
<dbReference type="GO" id="GO:0003735">
    <property type="term" value="F:structural constituent of ribosome"/>
    <property type="evidence" value="ECO:0007669"/>
    <property type="project" value="InterPro"/>
</dbReference>
<dbReference type="PANTHER" id="PTHR12899:SF3">
    <property type="entry name" value="LARGE RIBOSOMAL SUBUNIT PROTEIN UL18M"/>
    <property type="match status" value="1"/>
</dbReference>
<dbReference type="AlphaFoldDB" id="A0A9D2B013"/>
<dbReference type="FunFam" id="3.30.420.100:FF:000001">
    <property type="entry name" value="50S ribosomal protein L18"/>
    <property type="match status" value="1"/>
</dbReference>
<keyword evidence="3 7" id="KW-0694">RNA-binding</keyword>
<dbReference type="Pfam" id="PF00861">
    <property type="entry name" value="Ribosomal_L18p"/>
    <property type="match status" value="1"/>
</dbReference>
<dbReference type="Proteomes" id="UP000886829">
    <property type="component" value="Unassembled WGS sequence"/>
</dbReference>
<reference evidence="8" key="1">
    <citation type="journal article" date="2021" name="PeerJ">
        <title>Extensive microbial diversity within the chicken gut microbiome revealed by metagenomics and culture.</title>
        <authorList>
            <person name="Gilroy R."/>
            <person name="Ravi A."/>
            <person name="Getino M."/>
            <person name="Pursley I."/>
            <person name="Horton D.L."/>
            <person name="Alikhan N.F."/>
            <person name="Baker D."/>
            <person name="Gharbi K."/>
            <person name="Hall N."/>
            <person name="Watson M."/>
            <person name="Adriaenssens E.M."/>
            <person name="Foster-Nyarko E."/>
            <person name="Jarju S."/>
            <person name="Secka A."/>
            <person name="Antonio M."/>
            <person name="Oren A."/>
            <person name="Chaudhuri R.R."/>
            <person name="La Ragione R."/>
            <person name="Hildebrand F."/>
            <person name="Pallen M.J."/>
        </authorList>
    </citation>
    <scope>NUCLEOTIDE SEQUENCE</scope>
    <source>
        <strain evidence="8">USASDec5-558</strain>
    </source>
</reference>
<accession>A0A9D2B013</accession>
<evidence type="ECO:0000256" key="2">
    <source>
        <dbReference type="ARBA" id="ARBA00022730"/>
    </source>
</evidence>
<keyword evidence="2 7" id="KW-0699">rRNA-binding</keyword>
<sequence length="117" mass="12921">MLDKKQSRIRRATKSRAKMHELGVTRLVVTRTPRHIYAQIIDKDSHVLACASTLEKELAKDLKYTGNIEAAKVIGKAVAERALAAQVESVAFDRSGYKYHGRVAALADAAREAGLKF</sequence>
<evidence type="ECO:0000256" key="6">
    <source>
        <dbReference type="ARBA" id="ARBA00035197"/>
    </source>
</evidence>
<evidence type="ECO:0000313" key="9">
    <source>
        <dbReference type="Proteomes" id="UP000886829"/>
    </source>
</evidence>
<protein>
    <recommendedName>
        <fullName evidence="6 7">Large ribosomal subunit protein uL18</fullName>
    </recommendedName>
</protein>
<dbReference type="Gene3D" id="3.30.420.100">
    <property type="match status" value="1"/>
</dbReference>
<evidence type="ECO:0000313" key="8">
    <source>
        <dbReference type="EMBL" id="HIX56170.1"/>
    </source>
</evidence>
<reference evidence="8" key="2">
    <citation type="submission" date="2021-04" db="EMBL/GenBank/DDBJ databases">
        <authorList>
            <person name="Gilroy R."/>
        </authorList>
    </citation>
    <scope>NUCLEOTIDE SEQUENCE</scope>
    <source>
        <strain evidence="8">USASDec5-558</strain>
    </source>
</reference>
<organism evidence="8 9">
    <name type="scientific">Candidatus Anaerobiospirillum pullistercoris</name>
    <dbReference type="NCBI Taxonomy" id="2838452"/>
    <lineage>
        <taxon>Bacteria</taxon>
        <taxon>Pseudomonadati</taxon>
        <taxon>Pseudomonadota</taxon>
        <taxon>Gammaproteobacteria</taxon>
        <taxon>Aeromonadales</taxon>
        <taxon>Succinivibrionaceae</taxon>
        <taxon>Anaerobiospirillum</taxon>
    </lineage>
</organism>
<keyword evidence="4 7" id="KW-0689">Ribosomal protein</keyword>
<comment type="subunit">
    <text evidence="7">Part of the 50S ribosomal subunit; part of the 5S rRNA/L5/L18/L25 subcomplex. Contacts the 5S and 23S rRNAs.</text>
</comment>
<evidence type="ECO:0000256" key="5">
    <source>
        <dbReference type="ARBA" id="ARBA00023274"/>
    </source>
</evidence>
<dbReference type="GO" id="GO:0022625">
    <property type="term" value="C:cytosolic large ribosomal subunit"/>
    <property type="evidence" value="ECO:0007669"/>
    <property type="project" value="TreeGrafter"/>
</dbReference>
<dbReference type="PANTHER" id="PTHR12899">
    <property type="entry name" value="39S RIBOSOMAL PROTEIN L18, MITOCHONDRIAL"/>
    <property type="match status" value="1"/>
</dbReference>
<evidence type="ECO:0000256" key="3">
    <source>
        <dbReference type="ARBA" id="ARBA00022884"/>
    </source>
</evidence>
<dbReference type="InterPro" id="IPR057268">
    <property type="entry name" value="Ribosomal_L18"/>
</dbReference>
<evidence type="ECO:0000256" key="1">
    <source>
        <dbReference type="ARBA" id="ARBA00007116"/>
    </source>
</evidence>
<dbReference type="GO" id="GO:0006412">
    <property type="term" value="P:translation"/>
    <property type="evidence" value="ECO:0007669"/>
    <property type="project" value="UniProtKB-UniRule"/>
</dbReference>
<comment type="caution">
    <text evidence="8">The sequence shown here is derived from an EMBL/GenBank/DDBJ whole genome shotgun (WGS) entry which is preliminary data.</text>
</comment>
<comment type="similarity">
    <text evidence="1 7">Belongs to the universal ribosomal protein uL18 family.</text>
</comment>
<comment type="function">
    <text evidence="7">This is one of the proteins that bind and probably mediate the attachment of the 5S RNA into the large ribosomal subunit, where it forms part of the central protuberance.</text>
</comment>
<dbReference type="NCBIfam" id="TIGR00060">
    <property type="entry name" value="L18_bact"/>
    <property type="match status" value="1"/>
</dbReference>
<dbReference type="EMBL" id="DXEV01000032">
    <property type="protein sequence ID" value="HIX56170.1"/>
    <property type="molecule type" value="Genomic_DNA"/>
</dbReference>
<evidence type="ECO:0000256" key="4">
    <source>
        <dbReference type="ARBA" id="ARBA00022980"/>
    </source>
</evidence>
<dbReference type="CDD" id="cd00432">
    <property type="entry name" value="Ribosomal_L18_L5e"/>
    <property type="match status" value="1"/>
</dbReference>
<evidence type="ECO:0000256" key="7">
    <source>
        <dbReference type="HAMAP-Rule" id="MF_01337"/>
    </source>
</evidence>
<keyword evidence="5 7" id="KW-0687">Ribonucleoprotein</keyword>
<dbReference type="HAMAP" id="MF_01337_B">
    <property type="entry name" value="Ribosomal_uL18_B"/>
    <property type="match status" value="1"/>
</dbReference>
<proteinExistence type="inferred from homology"/>